<protein>
    <submittedName>
        <fullName evidence="2">Uncharacterized protein</fullName>
    </submittedName>
</protein>
<organism evidence="2">
    <name type="scientific">Tanacetum cinerariifolium</name>
    <name type="common">Dalmatian daisy</name>
    <name type="synonym">Chrysanthemum cinerariifolium</name>
    <dbReference type="NCBI Taxonomy" id="118510"/>
    <lineage>
        <taxon>Eukaryota</taxon>
        <taxon>Viridiplantae</taxon>
        <taxon>Streptophyta</taxon>
        <taxon>Embryophyta</taxon>
        <taxon>Tracheophyta</taxon>
        <taxon>Spermatophyta</taxon>
        <taxon>Magnoliopsida</taxon>
        <taxon>eudicotyledons</taxon>
        <taxon>Gunneridae</taxon>
        <taxon>Pentapetalae</taxon>
        <taxon>asterids</taxon>
        <taxon>campanulids</taxon>
        <taxon>Asterales</taxon>
        <taxon>Asteraceae</taxon>
        <taxon>Asteroideae</taxon>
        <taxon>Anthemideae</taxon>
        <taxon>Anthemidinae</taxon>
        <taxon>Tanacetum</taxon>
    </lineage>
</organism>
<proteinExistence type="predicted"/>
<feature type="compositionally biased region" description="Basic and acidic residues" evidence="1">
    <location>
        <begin position="35"/>
        <end position="50"/>
    </location>
</feature>
<evidence type="ECO:0000256" key="1">
    <source>
        <dbReference type="SAM" id="MobiDB-lite"/>
    </source>
</evidence>
<dbReference type="AlphaFoldDB" id="A0A6L2JXN7"/>
<evidence type="ECO:0000313" key="2">
    <source>
        <dbReference type="EMBL" id="GEU41878.1"/>
    </source>
</evidence>
<feature type="region of interest" description="Disordered" evidence="1">
    <location>
        <begin position="23"/>
        <end position="50"/>
    </location>
</feature>
<sequence length="774" mass="89115">MFDKVYKRVNTFVDMNTEILEESSKKTQAEVTEGSSKRAKDEIKQESAKRQRLEKEDDIAELKRCLEIVLEDDDDVTIEATPLSSKSPTIVDYKIYKEGKKGYFRIIRADGNSQNYLTFGKMFKNFNREDLEVLRSIIKERFKKIKPVDDMDNLLFQTLRTIVYCITTQNMVYYLLVEKMYPFTNNILHQLWKDVRLQVDYERKILIKKLKDSYGKILIKKLKDSEVILYGDSPPPTRSVEGVETPYPPTTVEEKLAKKNELKARGTLLMALSNKHQLKFNFYKTVKSFMEAIEKIFKGNKESKKSNSPHIDNEDLKQIDPDDLEEIDLKWQMTMLTMRARRFLPKTGRNLGVKGTKTIGFDKTKVECYNCHIRGYFARECKASKHQDNRNREAPRRTVPVKDTTLNALVSQCDRLGYDWNTELSTCSKACLKSYKTLKENYDNLTKDFNKSQFNLALSVNTTRPINTAYPRSTMNGAKPSSNIFHKSHTPVRRTFNQRTTPKNSDLKEKVNTVKVNNVTTARTKAVVSAVQGNRENAVKSSTCWIWRPTGNVIDHISKDSGSYMLKRFNYIDLQGRLKSTSAKVKTINEDVRLQALIDGKKIIVNEAFIRRNLRLDYAEGTACLPNAAIFKELARTGYEKPSQNLTFYKAFCSPQWTFLIHTILQCVSAKTTAWNEFSSTMASAIICLANNQKFNFSKYIFESMMKNLEVGVKFLMYPRFVQVFINNQLGTGFSRAITPLFKTMMVQAPEEVGEIPVDTHDIPILTQPSSSQP</sequence>
<accession>A0A6L2JXN7</accession>
<dbReference type="EMBL" id="BKCJ010001495">
    <property type="protein sequence ID" value="GEU41878.1"/>
    <property type="molecule type" value="Genomic_DNA"/>
</dbReference>
<reference evidence="2" key="1">
    <citation type="journal article" date="2019" name="Sci. Rep.">
        <title>Draft genome of Tanacetum cinerariifolium, the natural source of mosquito coil.</title>
        <authorList>
            <person name="Yamashiro T."/>
            <person name="Shiraishi A."/>
            <person name="Satake H."/>
            <person name="Nakayama K."/>
        </authorList>
    </citation>
    <scope>NUCLEOTIDE SEQUENCE</scope>
</reference>
<name>A0A6L2JXN7_TANCI</name>
<comment type="caution">
    <text evidence="2">The sequence shown here is derived from an EMBL/GenBank/DDBJ whole genome shotgun (WGS) entry which is preliminary data.</text>
</comment>
<gene>
    <name evidence="2" type="ORF">Tci_013856</name>
</gene>